<name>A0AAE0U181_9PEZI</name>
<accession>A0AAE0U181</accession>
<dbReference type="Gene3D" id="1.25.40.10">
    <property type="entry name" value="Tetratricopeptide repeat domain"/>
    <property type="match status" value="3"/>
</dbReference>
<dbReference type="PANTHER" id="PTHR46082">
    <property type="entry name" value="ATP/GTP-BINDING PROTEIN-RELATED"/>
    <property type="match status" value="1"/>
</dbReference>
<dbReference type="Proteomes" id="UP001285441">
    <property type="component" value="Unassembled WGS sequence"/>
</dbReference>
<evidence type="ECO:0000313" key="4">
    <source>
        <dbReference type="Proteomes" id="UP001285441"/>
    </source>
</evidence>
<reference evidence="3" key="2">
    <citation type="submission" date="2023-06" db="EMBL/GenBank/DDBJ databases">
        <authorList>
            <consortium name="Lawrence Berkeley National Laboratory"/>
            <person name="Haridas S."/>
            <person name="Hensen N."/>
            <person name="Bonometti L."/>
            <person name="Westerberg I."/>
            <person name="Brannstrom I.O."/>
            <person name="Guillou S."/>
            <person name="Cros-Aarteil S."/>
            <person name="Calhoun S."/>
            <person name="Kuo A."/>
            <person name="Mondo S."/>
            <person name="Pangilinan J."/>
            <person name="Riley R."/>
            <person name="LaButti K."/>
            <person name="Andreopoulos B."/>
            <person name="Lipzen A."/>
            <person name="Chen C."/>
            <person name="Yanf M."/>
            <person name="Daum C."/>
            <person name="Ng V."/>
            <person name="Clum A."/>
            <person name="Steindorff A."/>
            <person name="Ohm R."/>
            <person name="Martin F."/>
            <person name="Silar P."/>
            <person name="Natvig D."/>
            <person name="Lalanne C."/>
            <person name="Gautier V."/>
            <person name="Ament-velasquez S.L."/>
            <person name="Kruys A."/>
            <person name="Hutchinson M.I."/>
            <person name="Powell A.J."/>
            <person name="Barry K."/>
            <person name="Miller A.N."/>
            <person name="Grigoriev I.V."/>
            <person name="Debuchy R."/>
            <person name="Gladieux P."/>
            <person name="Thoren M.H."/>
            <person name="Johannesson H."/>
        </authorList>
    </citation>
    <scope>NUCLEOTIDE SEQUENCE</scope>
    <source>
        <strain evidence="3">CBS 232.78</strain>
    </source>
</reference>
<dbReference type="InterPro" id="IPR002182">
    <property type="entry name" value="NB-ARC"/>
</dbReference>
<sequence>MVRLYSDSGKLRLRPEDYTVGWVSALSIELAAAIEMLDEEHQNLPQHPDDTNIYTVGRMGEHNVVIACLPEGRTGNNSAAAVAMSMKAKFPALRFGLMVGIGGGVPSKTNDIRLGDVVISKPSLQHSGVVQYDFGKSTPNGFERTGYLNTPPGLLLSAISKLEAQHHRGQSAMMSYLDKFSRIPGSKFTREHVGPDHLFRAVYEHAGGADCLECSMSALEQRAPRQEEGRIKVHYGTIASGNQVMRNGAMRDAISSELGGVLCFEMEAAGLMNTFPCLVIRGICDYADSHKNKTWQPYAAATAAACARELLSVIPAVEVRAERTAQVAIASGDDLHSHDEACWIVPFDKNPRFVGHESRLDVLEKRIFNDEDSRFVAITGLGGAGKTQLALALVYRIEAMHKNCKIFWVSATSMENFERGYLRIGLHLRLPEIGDENVDVKYLIKEYLSQEESGQWLLVLDGADDIETVFGGDGRASRLVDYLPRSGKGSVVLTTRDRRVASRLTRHIEEVTEMDDMTATDLLRKSLIHPESTDDEAATTKLLRELAHLPLAIVQAAAYMNENGQTVREYLSLLKRTGGNIIKILGSGFYDERTSQDHAIATTWLLSFRKMQQRQPLAARYLSFMACLDPWDIPQSLLPESPSRQAAADAINTLSAYSFISKRPTDTTLHYKSRERGEPRFALQKLVHLATRNWLREEGSLGQWTELAAVKLAQVFQTLDVTNRQEVALYLPHALFILNSDTPHAAAVKDTDLRYKVGVCLLQEGNYKEAERMLFEATRRRKKSLGEKNPVTMMTMAELASAYRAQGRWKEAEDLGGQVVSLQTRVLGKYNTSTLGSMSGLAWTYRKQGRWFNAEQLGKQVLKMQTEVCGRDNPATLATMAHLARTYREQGKWKDALQLAEEVCETRKRLFRAEHPDVLDGQALLASVYRRLGRFEEAEDLGIRVIKSQKKVLGEEHPYTLDSIANLSRTYREQGRFQESEDLAKQVLSARQRILGEEHPRTLAIISQLAWIYRKQNRLPEAEALWTRVRDTDMRVLGEEHPLTLTSMYGLSRTYTEQGRWREASALARHVLNVQWDSLGAEHPWTLANLANMAVIARGQGLLEQAEKYGNYVFDVEKRVFGEFHPWTLDNMVELARTYKAMGELLKAEELAVKVLEGRKKVLGGGHPAVRESAKLLENIYEEEGSWR</sequence>
<dbReference type="GO" id="GO:0043531">
    <property type="term" value="F:ADP binding"/>
    <property type="evidence" value="ECO:0007669"/>
    <property type="project" value="InterPro"/>
</dbReference>
<protein>
    <submittedName>
        <fullName evidence="3">Violaceus kinesin</fullName>
    </submittedName>
</protein>
<dbReference type="InterPro" id="IPR019734">
    <property type="entry name" value="TPR_rpt"/>
</dbReference>
<evidence type="ECO:0000259" key="1">
    <source>
        <dbReference type="Pfam" id="PF00931"/>
    </source>
</evidence>
<dbReference type="GO" id="GO:0003824">
    <property type="term" value="F:catalytic activity"/>
    <property type="evidence" value="ECO:0007669"/>
    <property type="project" value="InterPro"/>
</dbReference>
<dbReference type="InterPro" id="IPR000845">
    <property type="entry name" value="Nucleoside_phosphorylase_d"/>
</dbReference>
<dbReference type="EMBL" id="JAULSW010000003">
    <property type="protein sequence ID" value="KAK3386814.1"/>
    <property type="molecule type" value="Genomic_DNA"/>
</dbReference>
<dbReference type="SUPFAM" id="SSF53167">
    <property type="entry name" value="Purine and uridine phosphorylases"/>
    <property type="match status" value="1"/>
</dbReference>
<dbReference type="SUPFAM" id="SSF48452">
    <property type="entry name" value="TPR-like"/>
    <property type="match status" value="3"/>
</dbReference>
<dbReference type="Pfam" id="PF13424">
    <property type="entry name" value="TPR_12"/>
    <property type="match status" value="5"/>
</dbReference>
<dbReference type="Gene3D" id="3.40.50.300">
    <property type="entry name" value="P-loop containing nucleotide triphosphate hydrolases"/>
    <property type="match status" value="1"/>
</dbReference>
<feature type="domain" description="Nucleoside phosphorylase" evidence="2">
    <location>
        <begin position="22"/>
        <end position="309"/>
    </location>
</feature>
<proteinExistence type="predicted"/>
<organism evidence="3 4">
    <name type="scientific">Podospora didyma</name>
    <dbReference type="NCBI Taxonomy" id="330526"/>
    <lineage>
        <taxon>Eukaryota</taxon>
        <taxon>Fungi</taxon>
        <taxon>Dikarya</taxon>
        <taxon>Ascomycota</taxon>
        <taxon>Pezizomycotina</taxon>
        <taxon>Sordariomycetes</taxon>
        <taxon>Sordariomycetidae</taxon>
        <taxon>Sordariales</taxon>
        <taxon>Podosporaceae</taxon>
        <taxon>Podospora</taxon>
    </lineage>
</organism>
<dbReference type="SMART" id="SM00028">
    <property type="entry name" value="TPR"/>
    <property type="match status" value="7"/>
</dbReference>
<dbReference type="InterPro" id="IPR035994">
    <property type="entry name" value="Nucleoside_phosphorylase_sf"/>
</dbReference>
<gene>
    <name evidence="3" type="ORF">B0H63DRAFT_520891</name>
</gene>
<evidence type="ECO:0000313" key="3">
    <source>
        <dbReference type="EMBL" id="KAK3386814.1"/>
    </source>
</evidence>
<dbReference type="GO" id="GO:0009116">
    <property type="term" value="P:nucleoside metabolic process"/>
    <property type="evidence" value="ECO:0007669"/>
    <property type="project" value="InterPro"/>
</dbReference>
<dbReference type="Gene3D" id="3.40.50.1580">
    <property type="entry name" value="Nucleoside phosphorylase domain"/>
    <property type="match status" value="1"/>
</dbReference>
<comment type="caution">
    <text evidence="3">The sequence shown here is derived from an EMBL/GenBank/DDBJ whole genome shotgun (WGS) entry which is preliminary data.</text>
</comment>
<dbReference type="InterPro" id="IPR027417">
    <property type="entry name" value="P-loop_NTPase"/>
</dbReference>
<dbReference type="Pfam" id="PF00931">
    <property type="entry name" value="NB-ARC"/>
    <property type="match status" value="1"/>
</dbReference>
<dbReference type="InterPro" id="IPR011990">
    <property type="entry name" value="TPR-like_helical_dom_sf"/>
</dbReference>
<dbReference type="SUPFAM" id="SSF52540">
    <property type="entry name" value="P-loop containing nucleoside triphosphate hydrolases"/>
    <property type="match status" value="1"/>
</dbReference>
<keyword evidence="4" id="KW-1185">Reference proteome</keyword>
<evidence type="ECO:0000259" key="2">
    <source>
        <dbReference type="Pfam" id="PF01048"/>
    </source>
</evidence>
<dbReference type="Pfam" id="PF01048">
    <property type="entry name" value="PNP_UDP_1"/>
    <property type="match status" value="1"/>
</dbReference>
<dbReference type="PANTHER" id="PTHR46082:SF11">
    <property type="entry name" value="AAA+ ATPASE DOMAIN-CONTAINING PROTEIN-RELATED"/>
    <property type="match status" value="1"/>
</dbReference>
<reference evidence="3" key="1">
    <citation type="journal article" date="2023" name="Mol. Phylogenet. Evol.">
        <title>Genome-scale phylogeny and comparative genomics of the fungal order Sordariales.</title>
        <authorList>
            <person name="Hensen N."/>
            <person name="Bonometti L."/>
            <person name="Westerberg I."/>
            <person name="Brannstrom I.O."/>
            <person name="Guillou S."/>
            <person name="Cros-Aarteil S."/>
            <person name="Calhoun S."/>
            <person name="Haridas S."/>
            <person name="Kuo A."/>
            <person name="Mondo S."/>
            <person name="Pangilinan J."/>
            <person name="Riley R."/>
            <person name="LaButti K."/>
            <person name="Andreopoulos B."/>
            <person name="Lipzen A."/>
            <person name="Chen C."/>
            <person name="Yan M."/>
            <person name="Daum C."/>
            <person name="Ng V."/>
            <person name="Clum A."/>
            <person name="Steindorff A."/>
            <person name="Ohm R.A."/>
            <person name="Martin F."/>
            <person name="Silar P."/>
            <person name="Natvig D.O."/>
            <person name="Lalanne C."/>
            <person name="Gautier V."/>
            <person name="Ament-Velasquez S.L."/>
            <person name="Kruys A."/>
            <person name="Hutchinson M.I."/>
            <person name="Powell A.J."/>
            <person name="Barry K."/>
            <person name="Miller A.N."/>
            <person name="Grigoriev I.V."/>
            <person name="Debuchy R."/>
            <person name="Gladieux P."/>
            <person name="Hiltunen Thoren M."/>
            <person name="Johannesson H."/>
        </authorList>
    </citation>
    <scope>NUCLEOTIDE SEQUENCE</scope>
    <source>
        <strain evidence="3">CBS 232.78</strain>
    </source>
</reference>
<feature type="domain" description="NB-ARC" evidence="1">
    <location>
        <begin position="358"/>
        <end position="513"/>
    </location>
</feature>
<dbReference type="AlphaFoldDB" id="A0AAE0U181"/>
<dbReference type="InterPro" id="IPR053137">
    <property type="entry name" value="NLR-like"/>
</dbReference>